<organism evidence="2 3">
    <name type="scientific">Pseudidiomarina homiensis</name>
    <dbReference type="NCBI Taxonomy" id="364198"/>
    <lineage>
        <taxon>Bacteria</taxon>
        <taxon>Pseudomonadati</taxon>
        <taxon>Pseudomonadota</taxon>
        <taxon>Gammaproteobacteria</taxon>
        <taxon>Alteromonadales</taxon>
        <taxon>Idiomarinaceae</taxon>
        <taxon>Pseudidiomarina</taxon>
    </lineage>
</organism>
<evidence type="ECO:0008006" key="4">
    <source>
        <dbReference type="Google" id="ProtNLM"/>
    </source>
</evidence>
<proteinExistence type="predicted"/>
<gene>
    <name evidence="2" type="ORF">CWI70_10860</name>
</gene>
<name>A0A432XY42_9GAMM</name>
<accession>A0A432XY42</accession>
<evidence type="ECO:0000313" key="2">
    <source>
        <dbReference type="EMBL" id="RUO53668.1"/>
    </source>
</evidence>
<keyword evidence="1" id="KW-0732">Signal</keyword>
<comment type="caution">
    <text evidence="2">The sequence shown here is derived from an EMBL/GenBank/DDBJ whole genome shotgun (WGS) entry which is preliminary data.</text>
</comment>
<reference evidence="3" key="1">
    <citation type="journal article" date="2018" name="Front. Microbiol.">
        <title>Genome-Based Analysis Reveals the Taxonomy and Diversity of the Family Idiomarinaceae.</title>
        <authorList>
            <person name="Liu Y."/>
            <person name="Lai Q."/>
            <person name="Shao Z."/>
        </authorList>
    </citation>
    <scope>NUCLEOTIDE SEQUENCE [LARGE SCALE GENOMIC DNA]</scope>
    <source>
        <strain evidence="3">PO-M2</strain>
    </source>
</reference>
<evidence type="ECO:0000313" key="3">
    <source>
        <dbReference type="Proteomes" id="UP000287649"/>
    </source>
</evidence>
<keyword evidence="3" id="KW-1185">Reference proteome</keyword>
<dbReference type="AlphaFoldDB" id="A0A432XY42"/>
<dbReference type="Proteomes" id="UP000287649">
    <property type="component" value="Unassembled WGS sequence"/>
</dbReference>
<protein>
    <recommendedName>
        <fullName evidence="4">DUF1566 domain-containing protein</fullName>
    </recommendedName>
</protein>
<feature type="signal peptide" evidence="1">
    <location>
        <begin position="1"/>
        <end position="21"/>
    </location>
</feature>
<dbReference type="OrthoDB" id="6238775at2"/>
<feature type="chain" id="PRO_5019567465" description="DUF1566 domain-containing protein" evidence="1">
    <location>
        <begin position="22"/>
        <end position="127"/>
    </location>
</feature>
<sequence>MQVNLGLLFAVALAANEHAFAQCSVTLPPDVSSCIHTTAANWNEAKRLVFELNREVASNPPWRLPTAAQLGTAELPCDANRTTTELWWMTSAFLKHGDEILVGAYHCDTGITEFVPVNQPLKLLLLR</sequence>
<evidence type="ECO:0000256" key="1">
    <source>
        <dbReference type="SAM" id="SignalP"/>
    </source>
</evidence>
<dbReference type="RefSeq" id="WP_126773630.1">
    <property type="nucleotide sequence ID" value="NZ_PIPX01000002.1"/>
</dbReference>
<dbReference type="EMBL" id="PIPX01000002">
    <property type="protein sequence ID" value="RUO53668.1"/>
    <property type="molecule type" value="Genomic_DNA"/>
</dbReference>